<evidence type="ECO:0000313" key="4">
    <source>
        <dbReference type="EMBL" id="KAJ8427195.1"/>
    </source>
</evidence>
<organism evidence="4 5">
    <name type="scientific">Carnegiea gigantea</name>
    <dbReference type="NCBI Taxonomy" id="171969"/>
    <lineage>
        <taxon>Eukaryota</taxon>
        <taxon>Viridiplantae</taxon>
        <taxon>Streptophyta</taxon>
        <taxon>Embryophyta</taxon>
        <taxon>Tracheophyta</taxon>
        <taxon>Spermatophyta</taxon>
        <taxon>Magnoliopsida</taxon>
        <taxon>eudicotyledons</taxon>
        <taxon>Gunneridae</taxon>
        <taxon>Pentapetalae</taxon>
        <taxon>Caryophyllales</taxon>
        <taxon>Cactineae</taxon>
        <taxon>Cactaceae</taxon>
        <taxon>Cactoideae</taxon>
        <taxon>Echinocereeae</taxon>
        <taxon>Carnegiea</taxon>
    </lineage>
</organism>
<dbReference type="OrthoDB" id="293868at2759"/>
<feature type="region of interest" description="Disordered" evidence="2">
    <location>
        <begin position="116"/>
        <end position="154"/>
    </location>
</feature>
<dbReference type="PROSITE" id="PS50222">
    <property type="entry name" value="EF_HAND_2"/>
    <property type="match status" value="2"/>
</dbReference>
<dbReference type="PROSITE" id="PS00018">
    <property type="entry name" value="EF_HAND_1"/>
    <property type="match status" value="3"/>
</dbReference>
<comment type="caution">
    <text evidence="4">The sequence shown here is derived from an EMBL/GenBank/DDBJ whole genome shotgun (WGS) entry which is preliminary data.</text>
</comment>
<keyword evidence="5" id="KW-1185">Reference proteome</keyword>
<dbReference type="EMBL" id="JAKOGI010001176">
    <property type="protein sequence ID" value="KAJ8427195.1"/>
    <property type="molecule type" value="Genomic_DNA"/>
</dbReference>
<dbReference type="InterPro" id="IPR018247">
    <property type="entry name" value="EF_Hand_1_Ca_BS"/>
</dbReference>
<dbReference type="InterPro" id="IPR002048">
    <property type="entry name" value="EF_hand_dom"/>
</dbReference>
<gene>
    <name evidence="4" type="ORF">Cgig2_029925</name>
</gene>
<keyword evidence="1" id="KW-0106">Calcium</keyword>
<protein>
    <recommendedName>
        <fullName evidence="3">EF-hand domain-containing protein</fullName>
    </recommendedName>
</protein>
<dbReference type="Proteomes" id="UP001153076">
    <property type="component" value="Unassembled WGS sequence"/>
</dbReference>
<reference evidence="4" key="1">
    <citation type="submission" date="2022-04" db="EMBL/GenBank/DDBJ databases">
        <title>Carnegiea gigantea Genome sequencing and assembly v2.</title>
        <authorList>
            <person name="Copetti D."/>
            <person name="Sanderson M.J."/>
            <person name="Burquez A."/>
            <person name="Wojciechowski M.F."/>
        </authorList>
    </citation>
    <scope>NUCLEOTIDE SEQUENCE</scope>
    <source>
        <strain evidence="4">SGP5-SGP5p</strain>
        <tissue evidence="4">Aerial part</tissue>
    </source>
</reference>
<dbReference type="Pfam" id="PF13202">
    <property type="entry name" value="EF-hand_5"/>
    <property type="match status" value="2"/>
</dbReference>
<dbReference type="GO" id="GO:0005783">
    <property type="term" value="C:endoplasmic reticulum"/>
    <property type="evidence" value="ECO:0007669"/>
    <property type="project" value="TreeGrafter"/>
</dbReference>
<feature type="compositionally biased region" description="Basic and acidic residues" evidence="2">
    <location>
        <begin position="116"/>
        <end position="144"/>
    </location>
</feature>
<evidence type="ECO:0000259" key="3">
    <source>
        <dbReference type="PROSITE" id="PS50222"/>
    </source>
</evidence>
<accession>A0A9Q1GV51</accession>
<name>A0A9Q1GV51_9CARY</name>
<feature type="domain" description="EF-hand" evidence="3">
    <location>
        <begin position="309"/>
        <end position="344"/>
    </location>
</feature>
<dbReference type="PANTHER" id="PTHR10827">
    <property type="entry name" value="RETICULOCALBIN"/>
    <property type="match status" value="1"/>
</dbReference>
<dbReference type="SMART" id="SM00054">
    <property type="entry name" value="EFh"/>
    <property type="match status" value="2"/>
</dbReference>
<dbReference type="GO" id="GO:0005509">
    <property type="term" value="F:calcium ion binding"/>
    <property type="evidence" value="ECO:0007669"/>
    <property type="project" value="InterPro"/>
</dbReference>
<proteinExistence type="predicted"/>
<evidence type="ECO:0000256" key="1">
    <source>
        <dbReference type="ARBA" id="ARBA00022837"/>
    </source>
</evidence>
<dbReference type="SUPFAM" id="SSF47473">
    <property type="entry name" value="EF-hand"/>
    <property type="match status" value="2"/>
</dbReference>
<dbReference type="InterPro" id="IPR011992">
    <property type="entry name" value="EF-hand-dom_pair"/>
</dbReference>
<dbReference type="PANTHER" id="PTHR10827:SF101">
    <property type="entry name" value="CALCIUM-BINDING EF HAND FAMILY PROTEIN"/>
    <property type="match status" value="1"/>
</dbReference>
<dbReference type="AlphaFoldDB" id="A0A9Q1GV51"/>
<sequence>MVKVSLIVYIAIGVGLLLFLSLSPKHGHDHDHHPPPSRRHGHRRLKVKSNFTFTTQDHLEHDDPHHDFPHHHHHHDPVAFDPIVAEMDRHQEDKEWERMYFDEHHKEFAEIARHHDHDHDHEEEDAHHHHHDDHHEHHQQHHEPEWEEFNNPEDFLNDEDKFNVTNRLVLLFPQIDVDPADGFVSEKELTKWNLDQAMREVLHRSQREMELHDKNHDGIVSLSEYDPPAWVKSSDNNTFGYHMGWWKEEHFNASDVNGDGLLNLTEFNEERDTDKDGKINFDEFSHGLFDLVRNYEEGHNTTHHTDNSTDSHAARKLFNQLDKDSDGLLTDTELLPIIGKLHPSGHYYAKQQADYIISQTIAGHISVAFSGLYLAESRKRLVGNEKGKIKRLAIATPRKSTSEVDIIIEDSKPAKTHRDLQF</sequence>
<evidence type="ECO:0000313" key="5">
    <source>
        <dbReference type="Proteomes" id="UP001153076"/>
    </source>
</evidence>
<dbReference type="Gene3D" id="1.10.238.10">
    <property type="entry name" value="EF-hand"/>
    <property type="match status" value="2"/>
</dbReference>
<feature type="domain" description="EF-hand" evidence="3">
    <location>
        <begin position="272"/>
        <end position="294"/>
    </location>
</feature>
<evidence type="ECO:0000256" key="2">
    <source>
        <dbReference type="SAM" id="MobiDB-lite"/>
    </source>
</evidence>
<feature type="compositionally biased region" description="Acidic residues" evidence="2">
    <location>
        <begin position="145"/>
        <end position="154"/>
    </location>
</feature>